<reference evidence="4" key="1">
    <citation type="submission" date="2016-10" db="EMBL/GenBank/DDBJ databases">
        <authorList>
            <person name="Varghese N."/>
            <person name="Submissions S."/>
        </authorList>
    </citation>
    <scope>NUCLEOTIDE SEQUENCE [LARGE SCALE GENOMIC DNA]</scope>
    <source>
        <strain evidence="4">NLAE-zl-G277</strain>
    </source>
</reference>
<dbReference type="InterPro" id="IPR025582">
    <property type="entry name" value="YARHG_dom"/>
</dbReference>
<dbReference type="EMBL" id="FOIM01000043">
    <property type="protein sequence ID" value="SEU17595.1"/>
    <property type="molecule type" value="Genomic_DNA"/>
</dbReference>
<dbReference type="RefSeq" id="WP_092370884.1">
    <property type="nucleotide sequence ID" value="NZ_FOIM01000043.1"/>
</dbReference>
<feature type="transmembrane region" description="Helical" evidence="1">
    <location>
        <begin position="248"/>
        <end position="268"/>
    </location>
</feature>
<feature type="domain" description="YARHG" evidence="2">
    <location>
        <begin position="579"/>
        <end position="664"/>
    </location>
</feature>
<keyword evidence="1" id="KW-0472">Membrane</keyword>
<dbReference type="GeneID" id="93281195"/>
<dbReference type="InterPro" id="IPR025874">
    <property type="entry name" value="DZR"/>
</dbReference>
<evidence type="ECO:0000313" key="4">
    <source>
        <dbReference type="Proteomes" id="UP000198508"/>
    </source>
</evidence>
<keyword evidence="1" id="KW-1133">Transmembrane helix</keyword>
<protein>
    <submittedName>
        <fullName evidence="3">Double zinc ribbon</fullName>
    </submittedName>
</protein>
<organism evidence="3 4">
    <name type="scientific">Enterocloster lavalensis</name>
    <dbReference type="NCBI Taxonomy" id="460384"/>
    <lineage>
        <taxon>Bacteria</taxon>
        <taxon>Bacillati</taxon>
        <taxon>Bacillota</taxon>
        <taxon>Clostridia</taxon>
        <taxon>Lachnospirales</taxon>
        <taxon>Lachnospiraceae</taxon>
        <taxon>Enterocloster</taxon>
    </lineage>
</organism>
<dbReference type="InterPro" id="IPR038434">
    <property type="entry name" value="YARHG_sf"/>
</dbReference>
<dbReference type="Proteomes" id="UP000198508">
    <property type="component" value="Unassembled WGS sequence"/>
</dbReference>
<dbReference type="Gene3D" id="1.20.58.1690">
    <property type="match status" value="1"/>
</dbReference>
<name>A0A1I0K1U3_9FIRM</name>
<gene>
    <name evidence="3" type="ORF">SAMN05216313_1437</name>
</gene>
<proteinExistence type="predicted"/>
<accession>A0A1I0K1U3</accession>
<evidence type="ECO:0000256" key="1">
    <source>
        <dbReference type="SAM" id="Phobius"/>
    </source>
</evidence>
<dbReference type="Pfam" id="PF13308">
    <property type="entry name" value="YARHG"/>
    <property type="match status" value="1"/>
</dbReference>
<keyword evidence="4" id="KW-1185">Reference proteome</keyword>
<dbReference type="AlphaFoldDB" id="A0A1I0K1U3"/>
<dbReference type="STRING" id="460384.SAMN05216313_1437"/>
<dbReference type="Pfam" id="PF12773">
    <property type="entry name" value="DZR"/>
    <property type="match status" value="1"/>
</dbReference>
<evidence type="ECO:0000259" key="2">
    <source>
        <dbReference type="SMART" id="SM01324"/>
    </source>
</evidence>
<keyword evidence="1" id="KW-0812">Transmembrane</keyword>
<dbReference type="SMART" id="SM01324">
    <property type="entry name" value="YARHG"/>
    <property type="match status" value="1"/>
</dbReference>
<sequence>MKCANCGVDLREGQKFCHICGQAVNKTCPNCGETIEGTEKFCTFCGYSLSAQDTAPASAPAAAPINPPTTDDVPDVKYPPEEALAKLMEMNREAKAAIIATIGTRFLNKWLGPMLRDGEKLITIDNIQSKWLFARYRRECVVLTDQRVIKLEKLQYFKPKIEECELAGIRDIEVDEPANAVSATVIGEKIKIISSSGIMNMRMVGKGAAKQLAAQIRNAQNEPGVCVDRPWSPVDNRPKKKGRAKNRIILGVAVFTLLVAVWIAKVVLVDGGTLQIGGLLIGPQADQMEAMEIYGKVSDGYLGDYGTVTVGEVFQETLPDGKWDGFITDQDQIIAQYVTQDQRNKIQFMVSEHEGGFHVVHMVFKGETLQEASDCKVALDSLFGEYFKNHPELGQTENPSWDNITTEGHFLAPAVAAKESQAGEEEFDRDISSLQAASGEEVAAFLKEAGIPEEMEGYLYGDDDIVISLDGDGRVETVSILSGQYSWYGMKVGEVFLAEQAEKTFEMYGYGFVLSDENQYFYAVNSGRAQSADGAVRIKLYDDQRMMEIDYIAEGAEAAWNSLAENSGNISAETTPAYEPYILPDSDRRYLSGEELVYMDKAALRLARNEIYARHGRQFESEDLNEYFNSQPWYDGSIPADGFDDSVLNEYEKTNLDLIKRMEDGTSVYGLPDYIVGGAGQLGEADIINCLYMSANGTTMEIGEYSGTGETYVNFFQNDEMVWSGVVNRYQTLDDGGLVLMFEGENVRTGESDYLEVEWSTMKLKDTPVVVHEADTISIAGAYTFSYPLFGN</sequence>
<evidence type="ECO:0000313" key="3">
    <source>
        <dbReference type="EMBL" id="SEU17595.1"/>
    </source>
</evidence>